<dbReference type="Proteomes" id="UP000471147">
    <property type="component" value="Unassembled WGS sequence"/>
</dbReference>
<proteinExistence type="predicted"/>
<keyword evidence="2" id="KW-1185">Reference proteome</keyword>
<accession>A0A6I4M2Y1</accession>
<dbReference type="RefSeq" id="WP_160354551.1">
    <property type="nucleotide sequence ID" value="NZ_SDWJ01000002.1"/>
</dbReference>
<sequence>MSDAPKRISLLTATARGTGFRSSNIRSTTSQVDRGADEYARGLADGQQMAEAAFAAERASMHKLLSNAQAFQTDAGPELSLLLRETVVGLVGQITDGVKIDEAMLNKQIARAVDIITEADEARHILLHPEDAALVGDRIGKLSVRGDPSLPRAMVRIECSQGWIEHGVALGIERLRELLHCEGMAA</sequence>
<organism evidence="1 2">
    <name type="scientific">Sphingorhabdus profundilacus</name>
    <dbReference type="NCBI Taxonomy" id="2509718"/>
    <lineage>
        <taxon>Bacteria</taxon>
        <taxon>Pseudomonadati</taxon>
        <taxon>Pseudomonadota</taxon>
        <taxon>Alphaproteobacteria</taxon>
        <taxon>Sphingomonadales</taxon>
        <taxon>Sphingomonadaceae</taxon>
        <taxon>Sphingorhabdus</taxon>
    </lineage>
</organism>
<protein>
    <submittedName>
        <fullName evidence="1">Flagellar biosynthetic protein</fullName>
    </submittedName>
</protein>
<keyword evidence="1" id="KW-0966">Cell projection</keyword>
<reference evidence="1 2" key="1">
    <citation type="submission" date="2019-01" db="EMBL/GenBank/DDBJ databases">
        <title>Sphingorhabdus lacus sp.nov., isolated from an oligotrophic freshwater lake.</title>
        <authorList>
            <person name="Park M."/>
        </authorList>
    </citation>
    <scope>NUCLEOTIDE SEQUENCE [LARGE SCALE GENOMIC DNA]</scope>
    <source>
        <strain evidence="1 2">IMCC26285</strain>
    </source>
</reference>
<keyword evidence="1" id="KW-0969">Cilium</keyword>
<keyword evidence="1" id="KW-0282">Flagellum</keyword>
<dbReference type="EMBL" id="SDWJ01000002">
    <property type="protein sequence ID" value="MVZ98674.1"/>
    <property type="molecule type" value="Genomic_DNA"/>
</dbReference>
<gene>
    <name evidence="1" type="ORF">EUU23_13340</name>
</gene>
<evidence type="ECO:0000313" key="1">
    <source>
        <dbReference type="EMBL" id="MVZ98674.1"/>
    </source>
</evidence>
<name>A0A6I4M2Y1_9SPHN</name>
<dbReference type="OrthoDB" id="7449114at2"/>
<dbReference type="AlphaFoldDB" id="A0A6I4M2Y1"/>
<comment type="caution">
    <text evidence="1">The sequence shown here is derived from an EMBL/GenBank/DDBJ whole genome shotgun (WGS) entry which is preliminary data.</text>
</comment>
<evidence type="ECO:0000313" key="2">
    <source>
        <dbReference type="Proteomes" id="UP000471147"/>
    </source>
</evidence>